<keyword evidence="3" id="KW-1185">Reference proteome</keyword>
<dbReference type="Proteomes" id="UP001285921">
    <property type="component" value="Unassembled WGS sequence"/>
</dbReference>
<organism evidence="2 3">
    <name type="scientific">Paenibacillus glycanilyticus</name>
    <dbReference type="NCBI Taxonomy" id="126569"/>
    <lineage>
        <taxon>Bacteria</taxon>
        <taxon>Bacillati</taxon>
        <taxon>Bacillota</taxon>
        <taxon>Bacilli</taxon>
        <taxon>Bacillales</taxon>
        <taxon>Paenibacillaceae</taxon>
        <taxon>Paenibacillus</taxon>
    </lineage>
</organism>
<dbReference type="Gene3D" id="2.40.320.10">
    <property type="entry name" value="Hypothetical Protein Pfu-838710-001"/>
    <property type="match status" value="1"/>
</dbReference>
<dbReference type="InterPro" id="IPR012042">
    <property type="entry name" value="NeuTTM/CthTTM-like"/>
</dbReference>
<feature type="domain" description="CYTH" evidence="1">
    <location>
        <begin position="15"/>
        <end position="174"/>
    </location>
</feature>
<name>A0ABQ6NT30_9BACL</name>
<dbReference type="SMART" id="SM01118">
    <property type="entry name" value="CYTH"/>
    <property type="match status" value="1"/>
</dbReference>
<evidence type="ECO:0000313" key="3">
    <source>
        <dbReference type="Proteomes" id="UP001285921"/>
    </source>
</evidence>
<dbReference type="InterPro" id="IPR033469">
    <property type="entry name" value="CYTH-like_dom_sf"/>
</dbReference>
<dbReference type="PANTHER" id="PTHR40114">
    <property type="entry name" value="SLR0698 PROTEIN"/>
    <property type="match status" value="1"/>
</dbReference>
<evidence type="ECO:0000313" key="2">
    <source>
        <dbReference type="EMBL" id="GMK47190.1"/>
    </source>
</evidence>
<dbReference type="InterPro" id="IPR023577">
    <property type="entry name" value="CYTH_domain"/>
</dbReference>
<gene>
    <name evidence="2" type="ORF">PghCCS26_43200</name>
</gene>
<dbReference type="Pfam" id="PF01928">
    <property type="entry name" value="CYTH"/>
    <property type="match status" value="1"/>
</dbReference>
<dbReference type="SUPFAM" id="SSF55154">
    <property type="entry name" value="CYTH-like phosphatases"/>
    <property type="match status" value="1"/>
</dbReference>
<dbReference type="PROSITE" id="PS51707">
    <property type="entry name" value="CYTH"/>
    <property type="match status" value="1"/>
</dbReference>
<dbReference type="PIRSF" id="PIRSF016487">
    <property type="entry name" value="CYTH_UCP016487"/>
    <property type="match status" value="1"/>
</dbReference>
<protein>
    <submittedName>
        <fullName evidence="2">Adenylate cyclase</fullName>
    </submittedName>
</protein>
<dbReference type="PANTHER" id="PTHR40114:SF1">
    <property type="entry name" value="SLR0698 PROTEIN"/>
    <property type="match status" value="1"/>
</dbReference>
<dbReference type="EMBL" id="BTCL01000017">
    <property type="protein sequence ID" value="GMK47190.1"/>
    <property type="molecule type" value="Genomic_DNA"/>
</dbReference>
<accession>A0ABQ6NT30</accession>
<proteinExistence type="predicted"/>
<sequence>MIKQIHVYGGEVFMALEIERKFLLAVPYEQLGDRIRVRSEQRIEQTYLALEADQELRVRRITDLDNGEVTYTHTFKKGFGIKREEVEYEINEGLYEQVVKAFGAVALTKNRITAEWNGARIEIDIYDQIQLTVLEVEFDSEEAALSFEAPEWFGQDISSSKEYSNKTVWKQLQRK</sequence>
<comment type="caution">
    <text evidence="2">The sequence shown here is derived from an EMBL/GenBank/DDBJ whole genome shotgun (WGS) entry which is preliminary data.</text>
</comment>
<evidence type="ECO:0000259" key="1">
    <source>
        <dbReference type="PROSITE" id="PS51707"/>
    </source>
</evidence>
<reference evidence="2 3" key="1">
    <citation type="submission" date="2023-05" db="EMBL/GenBank/DDBJ databases">
        <title>Draft genome of Paenibacillus sp. CCS26.</title>
        <authorList>
            <person name="Akita H."/>
            <person name="Shinto Y."/>
            <person name="Kimura Z."/>
        </authorList>
    </citation>
    <scope>NUCLEOTIDE SEQUENCE [LARGE SCALE GENOMIC DNA]</scope>
    <source>
        <strain evidence="2 3">CCS26</strain>
    </source>
</reference>